<feature type="chain" id="PRO_5026680305" evidence="1">
    <location>
        <begin position="30"/>
        <end position="101"/>
    </location>
</feature>
<proteinExistence type="predicted"/>
<protein>
    <submittedName>
        <fullName evidence="2">Uncharacterized protein</fullName>
    </submittedName>
</protein>
<dbReference type="EMBL" id="JAABOQ010000009">
    <property type="protein sequence ID" value="NER19032.1"/>
    <property type="molecule type" value="Genomic_DNA"/>
</dbReference>
<comment type="caution">
    <text evidence="2">The sequence shown here is derived from an EMBL/GenBank/DDBJ whole genome shotgun (WGS) entry which is preliminary data.</text>
</comment>
<name>A0A6M0CMY0_9FLAO</name>
<organism evidence="2 3">
    <name type="scientific">Spongiivirga citrea</name>
    <dbReference type="NCBI Taxonomy" id="1481457"/>
    <lineage>
        <taxon>Bacteria</taxon>
        <taxon>Pseudomonadati</taxon>
        <taxon>Bacteroidota</taxon>
        <taxon>Flavobacteriia</taxon>
        <taxon>Flavobacteriales</taxon>
        <taxon>Flavobacteriaceae</taxon>
        <taxon>Spongiivirga</taxon>
    </lineage>
</organism>
<dbReference type="AlphaFoldDB" id="A0A6M0CMY0"/>
<sequence length="101" mass="11444">MKIDKKKILFSAALFALMLVKVSAFHVYAHDDASKASIENCNTCDLAIENQQAQFAEIDLFDDVIITNFDFTTKEDHFIAVVLIAENEPSYYFQNRPPPAL</sequence>
<keyword evidence="1" id="KW-0732">Signal</keyword>
<evidence type="ECO:0000313" key="2">
    <source>
        <dbReference type="EMBL" id="NER19032.1"/>
    </source>
</evidence>
<evidence type="ECO:0000313" key="3">
    <source>
        <dbReference type="Proteomes" id="UP000474296"/>
    </source>
</evidence>
<feature type="signal peptide" evidence="1">
    <location>
        <begin position="1"/>
        <end position="29"/>
    </location>
</feature>
<keyword evidence="3" id="KW-1185">Reference proteome</keyword>
<reference evidence="2 3" key="1">
    <citation type="submission" date="2020-01" db="EMBL/GenBank/DDBJ databases">
        <title>Spongiivirga citrea KCTC 32990T.</title>
        <authorList>
            <person name="Wang G."/>
        </authorList>
    </citation>
    <scope>NUCLEOTIDE SEQUENCE [LARGE SCALE GENOMIC DNA]</scope>
    <source>
        <strain evidence="2 3">KCTC 32990</strain>
    </source>
</reference>
<accession>A0A6M0CMY0</accession>
<evidence type="ECO:0000256" key="1">
    <source>
        <dbReference type="SAM" id="SignalP"/>
    </source>
</evidence>
<dbReference type="RefSeq" id="WP_164033720.1">
    <property type="nucleotide sequence ID" value="NZ_JAABOQ010000009.1"/>
</dbReference>
<dbReference type="Proteomes" id="UP000474296">
    <property type="component" value="Unassembled WGS sequence"/>
</dbReference>
<gene>
    <name evidence="2" type="ORF">GWK10_17590</name>
</gene>